<dbReference type="Pfam" id="PF07282">
    <property type="entry name" value="Cas12f1-like_TNB"/>
    <property type="match status" value="1"/>
</dbReference>
<name>A0AAV1I598_9CHLO</name>
<evidence type="ECO:0000313" key="2">
    <source>
        <dbReference type="Proteomes" id="UP001314263"/>
    </source>
</evidence>
<reference evidence="1 2" key="1">
    <citation type="submission" date="2023-10" db="EMBL/GenBank/DDBJ databases">
        <authorList>
            <person name="Maclean D."/>
            <person name="Macfadyen A."/>
        </authorList>
    </citation>
    <scope>NUCLEOTIDE SEQUENCE [LARGE SCALE GENOMIC DNA]</scope>
</reference>
<evidence type="ECO:0000313" key="1">
    <source>
        <dbReference type="EMBL" id="CAK0778522.1"/>
    </source>
</evidence>
<sequence length="653" mass="75264">MEFGDRPPDPGLPHYKTLKTSLASVLKVPEKQQVISQAAATMNGIVIRGLLLLRLFLIHRIGTPPAVDTVLVETCLKVVCVRKATGRPPTTGRALRDELTTFYTQHFEPLLPEGDQQPSYTHLNTVLAYAAVQVVAALETNVKEHFVEYVEAYVNALWHKDYLVQRIRATRKTKRDREAGVRKLCTTLRQLKNDLLGVGSEPLQSHPSYHAWVRQHKAVVLPAKQRYEKDLLKYDLQCAPQDYWPGMLRMTRAIEQAGKKIRNFCPLRTSVIPRHICLDTTVLVHLLFTGDNGPKDRMLRKGELVRNKDKIWSLFFRTDQRAFSAKDYRFNNMVYTDGVSCSILLIRRDLYGKKCSKGRPAVVASEKYVDDLSADEKARLRTRTVVGIDPNMSDLLYCVDEDASRHYRYTQNQRRQETKAKKYREIVLKERNHTWIQNRTVAEWESDLSAHNHKQVDSAGFKAYVRAKLLVNSKVTAFYEERIYRKLRLNTFYNIRKSEQRLTQRFKEVFGNPDKVVIGIGDWEQSKHRKYKEPTKGKGFRTLLRKAGYQVFLVDEFRTSCQCSHCQSEGAKCVKFRVRLEPNKQRAIEERRLRLVHGLLACKTCGRLWNRDVNSSINIARLTRQALETQGRPAYLSRQSTPPEADSAVASTA</sequence>
<gene>
    <name evidence="1" type="ORF">CVIRNUC_004612</name>
</gene>
<keyword evidence="2" id="KW-1185">Reference proteome</keyword>
<comment type="caution">
    <text evidence="1">The sequence shown here is derived from an EMBL/GenBank/DDBJ whole genome shotgun (WGS) entry which is preliminary data.</text>
</comment>
<organism evidence="1 2">
    <name type="scientific">Coccomyxa viridis</name>
    <dbReference type="NCBI Taxonomy" id="1274662"/>
    <lineage>
        <taxon>Eukaryota</taxon>
        <taxon>Viridiplantae</taxon>
        <taxon>Chlorophyta</taxon>
        <taxon>core chlorophytes</taxon>
        <taxon>Trebouxiophyceae</taxon>
        <taxon>Trebouxiophyceae incertae sedis</taxon>
        <taxon>Coccomyxaceae</taxon>
        <taxon>Coccomyxa</taxon>
    </lineage>
</organism>
<dbReference type="InterPro" id="IPR010095">
    <property type="entry name" value="Cas12f1-like_TNB"/>
</dbReference>
<dbReference type="GO" id="GO:0003677">
    <property type="term" value="F:DNA binding"/>
    <property type="evidence" value="ECO:0007669"/>
    <property type="project" value="UniProtKB-KW"/>
</dbReference>
<protein>
    <submittedName>
        <fullName evidence="1">Uncharacterized protein</fullName>
    </submittedName>
</protein>
<proteinExistence type="predicted"/>
<accession>A0AAV1I598</accession>
<dbReference type="EMBL" id="CAUYUE010000005">
    <property type="protein sequence ID" value="CAK0778522.1"/>
    <property type="molecule type" value="Genomic_DNA"/>
</dbReference>
<dbReference type="AlphaFoldDB" id="A0AAV1I598"/>
<dbReference type="Proteomes" id="UP001314263">
    <property type="component" value="Unassembled WGS sequence"/>
</dbReference>